<evidence type="ECO:0000256" key="3">
    <source>
        <dbReference type="ARBA" id="ARBA00022692"/>
    </source>
</evidence>
<gene>
    <name evidence="8" type="ORF">BWQ96_05017</name>
</gene>
<feature type="transmembrane region" description="Helical" evidence="6">
    <location>
        <begin position="208"/>
        <end position="231"/>
    </location>
</feature>
<name>A0A2V3IT09_9FLOR</name>
<dbReference type="Proteomes" id="UP000247409">
    <property type="component" value="Unassembled WGS sequence"/>
</dbReference>
<evidence type="ECO:0000313" key="9">
    <source>
        <dbReference type="Proteomes" id="UP000247409"/>
    </source>
</evidence>
<evidence type="ECO:0000313" key="8">
    <source>
        <dbReference type="EMBL" id="PXF45251.1"/>
    </source>
</evidence>
<keyword evidence="4 6" id="KW-1133">Transmembrane helix</keyword>
<dbReference type="STRING" id="448386.A0A2V3IT09"/>
<reference evidence="8 9" key="1">
    <citation type="journal article" date="2018" name="Mol. Biol. Evol.">
        <title>Analysis of the draft genome of the red seaweed Gracilariopsis chorda provides insights into genome size evolution in Rhodophyta.</title>
        <authorList>
            <person name="Lee J."/>
            <person name="Yang E.C."/>
            <person name="Graf L."/>
            <person name="Yang J.H."/>
            <person name="Qiu H."/>
            <person name="Zel Zion U."/>
            <person name="Chan C.X."/>
            <person name="Stephens T.G."/>
            <person name="Weber A.P.M."/>
            <person name="Boo G.H."/>
            <person name="Boo S.M."/>
            <person name="Kim K.M."/>
            <person name="Shin Y."/>
            <person name="Jung M."/>
            <person name="Lee S.J."/>
            <person name="Yim H.S."/>
            <person name="Lee J.H."/>
            <person name="Bhattacharya D."/>
            <person name="Yoon H.S."/>
        </authorList>
    </citation>
    <scope>NUCLEOTIDE SEQUENCE [LARGE SCALE GENOMIC DNA]</scope>
    <source>
        <strain evidence="8 9">SKKU-2015</strain>
        <tissue evidence="8">Whole body</tissue>
    </source>
</reference>
<dbReference type="EMBL" id="NBIV01000066">
    <property type="protein sequence ID" value="PXF45251.1"/>
    <property type="molecule type" value="Genomic_DNA"/>
</dbReference>
<dbReference type="Pfam" id="PF01027">
    <property type="entry name" value="Bax1-I"/>
    <property type="match status" value="1"/>
</dbReference>
<feature type="transmembrane region" description="Helical" evidence="6">
    <location>
        <begin position="237"/>
        <end position="254"/>
    </location>
</feature>
<evidence type="ECO:0000256" key="4">
    <source>
        <dbReference type="ARBA" id="ARBA00022989"/>
    </source>
</evidence>
<evidence type="ECO:0000256" key="5">
    <source>
        <dbReference type="ARBA" id="ARBA00023136"/>
    </source>
</evidence>
<evidence type="ECO:0000256" key="7">
    <source>
        <dbReference type="SAM" id="MobiDB-lite"/>
    </source>
</evidence>
<evidence type="ECO:0000256" key="6">
    <source>
        <dbReference type="RuleBase" id="RU004379"/>
    </source>
</evidence>
<keyword evidence="9" id="KW-1185">Reference proteome</keyword>
<dbReference type="GO" id="GO:0016020">
    <property type="term" value="C:membrane"/>
    <property type="evidence" value="ECO:0007669"/>
    <property type="project" value="UniProtKB-SubCell"/>
</dbReference>
<feature type="transmembrane region" description="Helical" evidence="6">
    <location>
        <begin position="180"/>
        <end position="201"/>
    </location>
</feature>
<dbReference type="PANTHER" id="PTHR23291:SF32">
    <property type="entry name" value="BAX INHIBITOR 1"/>
    <property type="match status" value="1"/>
</dbReference>
<evidence type="ECO:0000256" key="1">
    <source>
        <dbReference type="ARBA" id="ARBA00004141"/>
    </source>
</evidence>
<organism evidence="8 9">
    <name type="scientific">Gracilariopsis chorda</name>
    <dbReference type="NCBI Taxonomy" id="448386"/>
    <lineage>
        <taxon>Eukaryota</taxon>
        <taxon>Rhodophyta</taxon>
        <taxon>Florideophyceae</taxon>
        <taxon>Rhodymeniophycidae</taxon>
        <taxon>Gracilariales</taxon>
        <taxon>Gracilariaceae</taxon>
        <taxon>Gracilariopsis</taxon>
    </lineage>
</organism>
<protein>
    <submittedName>
        <fullName evidence="8">Bax inhibitor 1</fullName>
    </submittedName>
</protein>
<dbReference type="AlphaFoldDB" id="A0A2V3IT09"/>
<feature type="transmembrane region" description="Helical" evidence="6">
    <location>
        <begin position="153"/>
        <end position="174"/>
    </location>
</feature>
<dbReference type="InterPro" id="IPR006214">
    <property type="entry name" value="Bax_inhibitor_1-related"/>
</dbReference>
<feature type="transmembrane region" description="Helical" evidence="6">
    <location>
        <begin position="123"/>
        <end position="141"/>
    </location>
</feature>
<keyword evidence="5 6" id="KW-0472">Membrane</keyword>
<proteinExistence type="inferred from homology"/>
<dbReference type="PANTHER" id="PTHR23291">
    <property type="entry name" value="BAX INHIBITOR-RELATED"/>
    <property type="match status" value="1"/>
</dbReference>
<comment type="similarity">
    <text evidence="2 6">Belongs to the BI1 family.</text>
</comment>
<sequence length="312" mass="35307">MLHLFPLRSTPSRRPHTPQGSRWDSFPAFPTAFDSLDSSQRLRLARLPKEPCDSMSYASYAYPSDPTSHFRPQPRQNAMDSLMSHVDPVVQKHLRRVYSSLTVALSLATVGAFSTMYMLERGATWLATLSSILVLPSLLLFHFLGPNSPKRTAAFHFFAFIDGCAAGPLLSVVTDIDPRIPAMAFLGGAMVFACCSISAIFARRKSYLFLSSFLFTGLFGLCLVSLLRVFWPRLVPVMPTLYIGLMMFCGFVLYDTQIIIEKAHAGERDHLKHALELFIDFVAIVRHIMVIMANNRQRRDNDDNRRRKSRRN</sequence>
<evidence type="ECO:0000256" key="2">
    <source>
        <dbReference type="ARBA" id="ARBA00010350"/>
    </source>
</evidence>
<feature type="transmembrane region" description="Helical" evidence="6">
    <location>
        <begin position="97"/>
        <end position="117"/>
    </location>
</feature>
<comment type="caution">
    <text evidence="8">The sequence shown here is derived from an EMBL/GenBank/DDBJ whole genome shotgun (WGS) entry which is preliminary data.</text>
</comment>
<dbReference type="OrthoDB" id="1277691at2759"/>
<comment type="subcellular location">
    <subcellularLocation>
        <location evidence="1">Membrane</location>
        <topology evidence="1">Multi-pass membrane protein</topology>
    </subcellularLocation>
</comment>
<feature type="region of interest" description="Disordered" evidence="7">
    <location>
        <begin position="1"/>
        <end position="25"/>
    </location>
</feature>
<accession>A0A2V3IT09</accession>
<keyword evidence="3 6" id="KW-0812">Transmembrane</keyword>